<dbReference type="Gene3D" id="3.40.50.10420">
    <property type="entry name" value="NagB/RpiA/CoA transferase-like"/>
    <property type="match status" value="1"/>
</dbReference>
<dbReference type="AlphaFoldDB" id="A0AAJ2KSD4"/>
<reference evidence="6" key="1">
    <citation type="submission" date="2023-10" db="EMBL/GenBank/DDBJ databases">
        <title>Screening of Alkalihalophilus pseudofirmusBZ-TG-HK211 and Its Alleviation of Salt Stress on Rapeseed Growth.</title>
        <authorList>
            <person name="Zhao B."/>
            <person name="Guo T."/>
        </authorList>
    </citation>
    <scope>NUCLEOTIDE SEQUENCE</scope>
    <source>
        <strain evidence="6">BZ-TG-HK211</strain>
    </source>
</reference>
<dbReference type="PIRSF" id="PIRSF006806">
    <property type="entry name" value="FTHF_cligase"/>
    <property type="match status" value="1"/>
</dbReference>
<dbReference type="InterPro" id="IPR024185">
    <property type="entry name" value="FTHF_cligase-like_sf"/>
</dbReference>
<dbReference type="Pfam" id="PF01812">
    <property type="entry name" value="5-FTHF_cyc-lig"/>
    <property type="match status" value="1"/>
</dbReference>
<comment type="cofactor">
    <cofactor evidence="5">
        <name>Mg(2+)</name>
        <dbReference type="ChEBI" id="CHEBI:18420"/>
    </cofactor>
</comment>
<accession>A0AAJ2KSD4</accession>
<keyword evidence="3 4" id="KW-0067">ATP-binding</keyword>
<keyword evidence="5" id="KW-0460">Magnesium</keyword>
<evidence type="ECO:0000256" key="1">
    <source>
        <dbReference type="ARBA" id="ARBA00010638"/>
    </source>
</evidence>
<comment type="similarity">
    <text evidence="1 5">Belongs to the 5-formyltetrahydrofolate cyclo-ligase family.</text>
</comment>
<evidence type="ECO:0000256" key="3">
    <source>
        <dbReference type="ARBA" id="ARBA00022840"/>
    </source>
</evidence>
<comment type="catalytic activity">
    <reaction evidence="5">
        <text>(6S)-5-formyl-5,6,7,8-tetrahydrofolate + ATP = (6R)-5,10-methenyltetrahydrofolate + ADP + phosphate</text>
        <dbReference type="Rhea" id="RHEA:10488"/>
        <dbReference type="ChEBI" id="CHEBI:30616"/>
        <dbReference type="ChEBI" id="CHEBI:43474"/>
        <dbReference type="ChEBI" id="CHEBI:57455"/>
        <dbReference type="ChEBI" id="CHEBI:57457"/>
        <dbReference type="ChEBI" id="CHEBI:456216"/>
        <dbReference type="EC" id="6.3.3.2"/>
    </reaction>
</comment>
<keyword evidence="6" id="KW-0436">Ligase</keyword>
<dbReference type="InterPro" id="IPR037171">
    <property type="entry name" value="NagB/RpiA_transferase-like"/>
</dbReference>
<evidence type="ECO:0000256" key="4">
    <source>
        <dbReference type="PIRSR" id="PIRSR006806-1"/>
    </source>
</evidence>
<feature type="binding site" evidence="4">
    <location>
        <position position="50"/>
    </location>
    <ligand>
        <name>substrate</name>
    </ligand>
</feature>
<dbReference type="SUPFAM" id="SSF100950">
    <property type="entry name" value="NagB/RpiA/CoA transferase-like"/>
    <property type="match status" value="1"/>
</dbReference>
<protein>
    <recommendedName>
        <fullName evidence="5">5-formyltetrahydrofolate cyclo-ligase</fullName>
        <ecNumber evidence="5">6.3.3.2</ecNumber>
    </recommendedName>
</protein>
<dbReference type="GO" id="GO:0005524">
    <property type="term" value="F:ATP binding"/>
    <property type="evidence" value="ECO:0007669"/>
    <property type="project" value="UniProtKB-KW"/>
</dbReference>
<evidence type="ECO:0000256" key="5">
    <source>
        <dbReference type="RuleBase" id="RU361279"/>
    </source>
</evidence>
<dbReference type="PANTHER" id="PTHR23407:SF1">
    <property type="entry name" value="5-FORMYLTETRAHYDROFOLATE CYCLO-LIGASE"/>
    <property type="match status" value="1"/>
</dbReference>
<name>A0AAJ2KSD4_ALKPS</name>
<dbReference type="GO" id="GO:0035999">
    <property type="term" value="P:tetrahydrofolate interconversion"/>
    <property type="evidence" value="ECO:0007669"/>
    <property type="project" value="TreeGrafter"/>
</dbReference>
<dbReference type="EC" id="6.3.3.2" evidence="5"/>
<proteinExistence type="inferred from homology"/>
<evidence type="ECO:0000256" key="2">
    <source>
        <dbReference type="ARBA" id="ARBA00022741"/>
    </source>
</evidence>
<feature type="binding site" evidence="4">
    <location>
        <position position="55"/>
    </location>
    <ligand>
        <name>substrate</name>
    </ligand>
</feature>
<dbReference type="InterPro" id="IPR002698">
    <property type="entry name" value="FTHF_cligase"/>
</dbReference>
<dbReference type="EMBL" id="JAWJAY010000001">
    <property type="protein sequence ID" value="MDV2884037.1"/>
    <property type="molecule type" value="Genomic_DNA"/>
</dbReference>
<dbReference type="GO" id="GO:0009396">
    <property type="term" value="P:folic acid-containing compound biosynthetic process"/>
    <property type="evidence" value="ECO:0007669"/>
    <property type="project" value="TreeGrafter"/>
</dbReference>
<feature type="binding site" evidence="4">
    <location>
        <begin position="134"/>
        <end position="142"/>
    </location>
    <ligand>
        <name>ATP</name>
        <dbReference type="ChEBI" id="CHEBI:30616"/>
    </ligand>
</feature>
<dbReference type="GO" id="GO:0030272">
    <property type="term" value="F:5-formyltetrahydrofolate cyclo-ligase activity"/>
    <property type="evidence" value="ECO:0007669"/>
    <property type="project" value="UniProtKB-EC"/>
</dbReference>
<dbReference type="NCBIfam" id="TIGR02727">
    <property type="entry name" value="MTHFS_bact"/>
    <property type="match status" value="1"/>
</dbReference>
<keyword evidence="2 4" id="KW-0547">Nucleotide-binding</keyword>
<evidence type="ECO:0000313" key="6">
    <source>
        <dbReference type="EMBL" id="MDV2884037.1"/>
    </source>
</evidence>
<gene>
    <name evidence="6" type="ORF">RYX45_02530</name>
</gene>
<evidence type="ECO:0000313" key="7">
    <source>
        <dbReference type="Proteomes" id="UP001285636"/>
    </source>
</evidence>
<dbReference type="Proteomes" id="UP001285636">
    <property type="component" value="Unassembled WGS sequence"/>
</dbReference>
<dbReference type="PANTHER" id="PTHR23407">
    <property type="entry name" value="ATPASE INHIBITOR/5-FORMYLTETRAHYDROFOLATE CYCLO-LIGASE"/>
    <property type="match status" value="1"/>
</dbReference>
<keyword evidence="5" id="KW-0479">Metal-binding</keyword>
<dbReference type="RefSeq" id="WP_323465790.1">
    <property type="nucleotide sequence ID" value="NZ_CP144224.1"/>
</dbReference>
<organism evidence="6 7">
    <name type="scientific">Alkalihalophilus pseudofirmus</name>
    <name type="common">Bacillus pseudofirmus</name>
    <dbReference type="NCBI Taxonomy" id="79885"/>
    <lineage>
        <taxon>Bacteria</taxon>
        <taxon>Bacillati</taxon>
        <taxon>Bacillota</taxon>
        <taxon>Bacilli</taxon>
        <taxon>Bacillales</taxon>
        <taxon>Bacillaceae</taxon>
        <taxon>Alkalihalophilus</taxon>
    </lineage>
</organism>
<sequence length="186" mass="20950">MKSKADYRQLFKRNMEELSNSTAKEESNNLCDLMKRQSYYQKAELIGLFISKGREVDTTSLIEAAWYAGKRIAVPKVIKGTREMTFYSITSFKDLEPTFFGLSEPKPDQCHKVDSSQIDLMIVPGLGFDKAGYRIGYGGGYYDTYLKSYDGVTTALAYSCQLVDKLPTEAHDQKVDHLLAPDGVLL</sequence>
<comment type="caution">
    <text evidence="6">The sequence shown here is derived from an EMBL/GenBank/DDBJ whole genome shotgun (WGS) entry which is preliminary data.</text>
</comment>
<feature type="binding site" evidence="4">
    <location>
        <begin position="4"/>
        <end position="8"/>
    </location>
    <ligand>
        <name>ATP</name>
        <dbReference type="ChEBI" id="CHEBI:30616"/>
    </ligand>
</feature>
<dbReference type="GO" id="GO:0046872">
    <property type="term" value="F:metal ion binding"/>
    <property type="evidence" value="ECO:0007669"/>
    <property type="project" value="UniProtKB-KW"/>
</dbReference>